<protein>
    <submittedName>
        <fullName evidence="2">Uncharacterized protein</fullName>
    </submittedName>
</protein>
<sequence length="120" mass="13956">MHKILHYTDLQWAQSTSYHNGTIEKLYKELADDDKKNYDALVEGAFKAKYLNPERYKLEQTRLESPQHVDHACQKKADEQTTDSKYVLLIGIAAPFAFVLVVKLLYALASWDIFKTFSRK</sequence>
<feature type="transmembrane region" description="Helical" evidence="1">
    <location>
        <begin position="86"/>
        <end position="109"/>
    </location>
</feature>
<evidence type="ECO:0000256" key="1">
    <source>
        <dbReference type="SAM" id="Phobius"/>
    </source>
</evidence>
<organism evidence="2 3">
    <name type="scientific">Umbelopsis vinacea</name>
    <dbReference type="NCBI Taxonomy" id="44442"/>
    <lineage>
        <taxon>Eukaryota</taxon>
        <taxon>Fungi</taxon>
        <taxon>Fungi incertae sedis</taxon>
        <taxon>Mucoromycota</taxon>
        <taxon>Mucoromycotina</taxon>
        <taxon>Umbelopsidomycetes</taxon>
        <taxon>Umbelopsidales</taxon>
        <taxon>Umbelopsidaceae</taxon>
        <taxon>Umbelopsis</taxon>
    </lineage>
</organism>
<evidence type="ECO:0000313" key="2">
    <source>
        <dbReference type="EMBL" id="KAG2172977.1"/>
    </source>
</evidence>
<accession>A0A8H7PFG5</accession>
<name>A0A8H7PFG5_9FUNG</name>
<keyword evidence="3" id="KW-1185">Reference proteome</keyword>
<reference evidence="2" key="1">
    <citation type="submission" date="2020-12" db="EMBL/GenBank/DDBJ databases">
        <title>Metabolic potential, ecology and presence of endohyphal bacteria is reflected in genomic diversity of Mucoromycotina.</title>
        <authorList>
            <person name="Muszewska A."/>
            <person name="Okrasinska A."/>
            <person name="Steczkiewicz K."/>
            <person name="Drgas O."/>
            <person name="Orlowska M."/>
            <person name="Perlinska-Lenart U."/>
            <person name="Aleksandrzak-Piekarczyk T."/>
            <person name="Szatraj K."/>
            <person name="Zielenkiewicz U."/>
            <person name="Pilsyk S."/>
            <person name="Malc E."/>
            <person name="Mieczkowski P."/>
            <person name="Kruszewska J.S."/>
            <person name="Biernat P."/>
            <person name="Pawlowska J."/>
        </authorList>
    </citation>
    <scope>NUCLEOTIDE SEQUENCE</scope>
    <source>
        <strain evidence="2">WA0000051536</strain>
    </source>
</reference>
<keyword evidence="1" id="KW-0812">Transmembrane</keyword>
<dbReference type="AlphaFoldDB" id="A0A8H7PFG5"/>
<proteinExistence type="predicted"/>
<keyword evidence="1" id="KW-1133">Transmembrane helix</keyword>
<dbReference type="OrthoDB" id="10372562at2759"/>
<dbReference type="Proteomes" id="UP000612746">
    <property type="component" value="Unassembled WGS sequence"/>
</dbReference>
<evidence type="ECO:0000313" key="3">
    <source>
        <dbReference type="Proteomes" id="UP000612746"/>
    </source>
</evidence>
<comment type="caution">
    <text evidence="2">The sequence shown here is derived from an EMBL/GenBank/DDBJ whole genome shotgun (WGS) entry which is preliminary data.</text>
</comment>
<dbReference type="EMBL" id="JAEPRA010000021">
    <property type="protein sequence ID" value="KAG2172977.1"/>
    <property type="molecule type" value="Genomic_DNA"/>
</dbReference>
<gene>
    <name evidence="2" type="ORF">INT44_004718</name>
</gene>
<keyword evidence="1" id="KW-0472">Membrane</keyword>